<keyword evidence="1" id="KW-0812">Transmembrane</keyword>
<feature type="transmembrane region" description="Helical" evidence="1">
    <location>
        <begin position="26"/>
        <end position="50"/>
    </location>
</feature>
<keyword evidence="1" id="KW-1133">Transmembrane helix</keyword>
<reference evidence="3" key="1">
    <citation type="submission" date="2020-10" db="EMBL/GenBank/DDBJ databases">
        <authorList>
            <person name="Gilroy R."/>
        </authorList>
    </citation>
    <scope>NUCLEOTIDE SEQUENCE</scope>
    <source>
        <strain evidence="3">ChiHjej12B11-29160</strain>
    </source>
</reference>
<evidence type="ECO:0000256" key="1">
    <source>
        <dbReference type="SAM" id="Phobius"/>
    </source>
</evidence>
<dbReference type="AlphaFoldDB" id="A0A9D1HYC1"/>
<feature type="transmembrane region" description="Helical" evidence="1">
    <location>
        <begin position="57"/>
        <end position="78"/>
    </location>
</feature>
<dbReference type="GO" id="GO:0000270">
    <property type="term" value="P:peptidoglycan metabolic process"/>
    <property type="evidence" value="ECO:0007669"/>
    <property type="project" value="TreeGrafter"/>
</dbReference>
<dbReference type="Gene3D" id="3.40.50.620">
    <property type="entry name" value="HUPs"/>
    <property type="match status" value="1"/>
</dbReference>
<dbReference type="PANTHER" id="PTHR30336:SF4">
    <property type="entry name" value="ENVELOPE BIOGENESIS FACTOR ELYC"/>
    <property type="match status" value="1"/>
</dbReference>
<organism evidence="3 4">
    <name type="scientific">Candidatus Coprovicinus avistercoris</name>
    <dbReference type="NCBI Taxonomy" id="2840754"/>
    <lineage>
        <taxon>Bacteria</taxon>
        <taxon>Bacillati</taxon>
        <taxon>Actinomycetota</taxon>
        <taxon>Coriobacteriia</taxon>
        <taxon>Coriobacteriales</taxon>
        <taxon>Coriobacteriaceae</taxon>
        <taxon>Coriobacteriaceae incertae sedis</taxon>
        <taxon>Candidatus Coprovicinus</taxon>
    </lineage>
</organism>
<accession>A0A9D1HYC1</accession>
<proteinExistence type="predicted"/>
<gene>
    <name evidence="3" type="ORF">IAD17_06725</name>
</gene>
<evidence type="ECO:0000313" key="4">
    <source>
        <dbReference type="Proteomes" id="UP000824078"/>
    </source>
</evidence>
<reference evidence="3" key="2">
    <citation type="journal article" date="2021" name="PeerJ">
        <title>Extensive microbial diversity within the chicken gut microbiome revealed by metagenomics and culture.</title>
        <authorList>
            <person name="Gilroy R."/>
            <person name="Ravi A."/>
            <person name="Getino M."/>
            <person name="Pursley I."/>
            <person name="Horton D.L."/>
            <person name="Alikhan N.F."/>
            <person name="Baker D."/>
            <person name="Gharbi K."/>
            <person name="Hall N."/>
            <person name="Watson M."/>
            <person name="Adriaenssens E.M."/>
            <person name="Foster-Nyarko E."/>
            <person name="Jarju S."/>
            <person name="Secka A."/>
            <person name="Antonio M."/>
            <person name="Oren A."/>
            <person name="Chaudhuri R.R."/>
            <person name="La Ragione R."/>
            <person name="Hildebrand F."/>
            <person name="Pallen M.J."/>
        </authorList>
    </citation>
    <scope>NUCLEOTIDE SEQUENCE</scope>
    <source>
        <strain evidence="3">ChiHjej12B11-29160</strain>
    </source>
</reference>
<evidence type="ECO:0000313" key="3">
    <source>
        <dbReference type="EMBL" id="HIU24599.1"/>
    </source>
</evidence>
<name>A0A9D1HYC1_9ACTN</name>
<dbReference type="Proteomes" id="UP000824078">
    <property type="component" value="Unassembled WGS sequence"/>
</dbReference>
<dbReference type="InterPro" id="IPR003848">
    <property type="entry name" value="DUF218"/>
</dbReference>
<dbReference type="InterPro" id="IPR051599">
    <property type="entry name" value="Cell_Envelope_Assoc"/>
</dbReference>
<feature type="domain" description="DUF218" evidence="2">
    <location>
        <begin position="93"/>
        <end position="239"/>
    </location>
</feature>
<dbReference type="EMBL" id="DVMQ01000018">
    <property type="protein sequence ID" value="HIU24599.1"/>
    <property type="molecule type" value="Genomic_DNA"/>
</dbReference>
<dbReference type="PANTHER" id="PTHR30336">
    <property type="entry name" value="INNER MEMBRANE PROTEIN, PROBABLE PERMEASE"/>
    <property type="match status" value="1"/>
</dbReference>
<sequence length="257" mass="27914">MGIFLILIGILSVAYGATVMAIHSGVHFFVVWYGIGAACIALGCSIYLGFWEMLPAWIGGAVALGLAVICIFFVVLGLKIMHAAHQDVPAGLDFLIVLGAQVRASGEPSYALRYRLDSAVHYLKQNPSTRCVVSGGQGANEPCSEAACMHVFLTQQGITSSRILDESTSTTTVENLRFSMQTVLEQTSDKDHACPYRDFSFGIVTNDFHVYRALAIARKQGIEHAFGIAAYSTPWYLPNNVFRECLGIVKNKLTGNI</sequence>
<dbReference type="Pfam" id="PF02698">
    <property type="entry name" value="DUF218"/>
    <property type="match status" value="1"/>
</dbReference>
<comment type="caution">
    <text evidence="3">The sequence shown here is derived from an EMBL/GenBank/DDBJ whole genome shotgun (WGS) entry which is preliminary data.</text>
</comment>
<dbReference type="GO" id="GO:0043164">
    <property type="term" value="P:Gram-negative-bacterium-type cell wall biogenesis"/>
    <property type="evidence" value="ECO:0007669"/>
    <property type="project" value="TreeGrafter"/>
</dbReference>
<dbReference type="CDD" id="cd06259">
    <property type="entry name" value="YdcF-like"/>
    <property type="match status" value="1"/>
</dbReference>
<keyword evidence="1" id="KW-0472">Membrane</keyword>
<protein>
    <submittedName>
        <fullName evidence="3">YdcF family protein</fullName>
    </submittedName>
</protein>
<evidence type="ECO:0000259" key="2">
    <source>
        <dbReference type="Pfam" id="PF02698"/>
    </source>
</evidence>
<dbReference type="InterPro" id="IPR014729">
    <property type="entry name" value="Rossmann-like_a/b/a_fold"/>
</dbReference>
<dbReference type="GO" id="GO:0005886">
    <property type="term" value="C:plasma membrane"/>
    <property type="evidence" value="ECO:0007669"/>
    <property type="project" value="TreeGrafter"/>
</dbReference>